<evidence type="ECO:0000256" key="1">
    <source>
        <dbReference type="SAM" id="MobiDB-lite"/>
    </source>
</evidence>
<feature type="compositionally biased region" description="Basic and acidic residues" evidence="1">
    <location>
        <begin position="264"/>
        <end position="279"/>
    </location>
</feature>
<reference evidence="2" key="2">
    <citation type="submission" date="2015-03" db="UniProtKB">
        <authorList>
            <consortium name="EnsemblPlants"/>
        </authorList>
    </citation>
    <scope>IDENTIFICATION</scope>
</reference>
<accession>A0A0D3CDT1</accession>
<dbReference type="RefSeq" id="XP_013638238.1">
    <property type="nucleotide sequence ID" value="XM_013782784.1"/>
</dbReference>
<dbReference type="OrthoDB" id="1112018at2759"/>
<organism evidence="2 3">
    <name type="scientific">Brassica oleracea var. oleracea</name>
    <dbReference type="NCBI Taxonomy" id="109376"/>
    <lineage>
        <taxon>Eukaryota</taxon>
        <taxon>Viridiplantae</taxon>
        <taxon>Streptophyta</taxon>
        <taxon>Embryophyta</taxon>
        <taxon>Tracheophyta</taxon>
        <taxon>Spermatophyta</taxon>
        <taxon>Magnoliopsida</taxon>
        <taxon>eudicotyledons</taxon>
        <taxon>Gunneridae</taxon>
        <taxon>Pentapetalae</taxon>
        <taxon>rosids</taxon>
        <taxon>malvids</taxon>
        <taxon>Brassicales</taxon>
        <taxon>Brassicaceae</taxon>
        <taxon>Brassiceae</taxon>
        <taxon>Brassica</taxon>
    </lineage>
</organism>
<evidence type="ECO:0000313" key="3">
    <source>
        <dbReference type="Proteomes" id="UP000032141"/>
    </source>
</evidence>
<dbReference type="Pfam" id="PF14223">
    <property type="entry name" value="Retrotran_gag_2"/>
    <property type="match status" value="1"/>
</dbReference>
<feature type="region of interest" description="Disordered" evidence="1">
    <location>
        <begin position="251"/>
        <end position="279"/>
    </location>
</feature>
<dbReference type="PANTHER" id="PTHR35317:SF35">
    <property type="entry name" value="DUF4219 DOMAIN-CONTAINING PROTEIN"/>
    <property type="match status" value="1"/>
</dbReference>
<proteinExistence type="predicted"/>
<dbReference type="AlphaFoldDB" id="A0A0D3CDT1"/>
<sequence>MENYHELVSSTRVMLDRSNYGLWKSRMRSIIRGIDAMAWKSVTTGWSKPKVKDENGVESNKEEKHWTETVLKMAKFNSRALSAIHASVTKNHFELIQGCETAKEAWEILQTHFEGTSKVKSSRLYYLASNFENLKMGEHESVEEFSSQLSGIAQESLILGKKYKDMKLVKKFLRCLPSKYTAYKAAMSISLNTDDLSFDEVVGMLRAHEMEIDGGKKGKGVALVSQELDEKEDNDDPVGMLVRRFDKVLRRAESGQRRGSTSRRAAEGEKRTSESQKND</sequence>
<keyword evidence="3" id="KW-1185">Reference proteome</keyword>
<dbReference type="HOGENOM" id="CLU_1162789_0_0_1"/>
<protein>
    <recommendedName>
        <fullName evidence="4">DUF4219 domain-containing protein</fullName>
    </recommendedName>
</protein>
<dbReference type="eggNOG" id="KOG0017">
    <property type="taxonomic scope" value="Eukaryota"/>
</dbReference>
<name>A0A0D3CDT1_BRAOL</name>
<dbReference type="Proteomes" id="UP000032141">
    <property type="component" value="Chromosome C5"/>
</dbReference>
<dbReference type="EnsemblPlants" id="Bo5g049280.1">
    <property type="protein sequence ID" value="Bo5g049280.1"/>
    <property type="gene ID" value="Bo5g049280"/>
</dbReference>
<dbReference type="OMA" id="CITHEGT"/>
<dbReference type="KEGG" id="boe:106343542"/>
<dbReference type="Gramene" id="Bo5g049280.1">
    <property type="protein sequence ID" value="Bo5g049280.1"/>
    <property type="gene ID" value="Bo5g049280"/>
</dbReference>
<reference evidence="2 3" key="1">
    <citation type="journal article" date="2014" name="Genome Biol.">
        <title>Transcriptome and methylome profiling reveals relics of genome dominance in the mesopolyploid Brassica oleracea.</title>
        <authorList>
            <person name="Parkin I.A."/>
            <person name="Koh C."/>
            <person name="Tang H."/>
            <person name="Robinson S.J."/>
            <person name="Kagale S."/>
            <person name="Clarke W.E."/>
            <person name="Town C.D."/>
            <person name="Nixon J."/>
            <person name="Krishnakumar V."/>
            <person name="Bidwell S.L."/>
            <person name="Denoeud F."/>
            <person name="Belcram H."/>
            <person name="Links M.G."/>
            <person name="Just J."/>
            <person name="Clarke C."/>
            <person name="Bender T."/>
            <person name="Huebert T."/>
            <person name="Mason A.S."/>
            <person name="Pires J.C."/>
            <person name="Barker G."/>
            <person name="Moore J."/>
            <person name="Walley P.G."/>
            <person name="Manoli S."/>
            <person name="Batley J."/>
            <person name="Edwards D."/>
            <person name="Nelson M.N."/>
            <person name="Wang X."/>
            <person name="Paterson A.H."/>
            <person name="King G."/>
            <person name="Bancroft I."/>
            <person name="Chalhoub B."/>
            <person name="Sharpe A.G."/>
        </authorList>
    </citation>
    <scope>NUCLEOTIDE SEQUENCE</scope>
    <source>
        <strain evidence="2 3">cv. TO1000</strain>
    </source>
</reference>
<dbReference type="PANTHER" id="PTHR35317">
    <property type="entry name" value="OS04G0629600 PROTEIN"/>
    <property type="match status" value="1"/>
</dbReference>
<dbReference type="GeneID" id="106343542"/>
<evidence type="ECO:0008006" key="4">
    <source>
        <dbReference type="Google" id="ProtNLM"/>
    </source>
</evidence>
<evidence type="ECO:0000313" key="2">
    <source>
        <dbReference type="EnsemblPlants" id="Bo5g049280.1"/>
    </source>
</evidence>